<sequence length="315" mass="34520">MAQHASLPGRDIHRIVTMARRCEEADGIAPFNERTTLAMSMNPDRSRRHFVVPLNDSMVAYAGAEVVGDVAEAELAVDPDHRGKGVGGRLLDAVVDWIGPAASELRVWGHGDLPSSARFAEARGFDRVRVLFQFSRSLEGFPWPAAWPEGAGRNWPVGDAPAASLPAGVRLRPFRTGRDEAEWLRVNAAAFADHPEQGRWTAADLRAREEESWFDPDGLLVAEDDEGMLGFHWTKVEGGVGEVYVLGVDPRAQGTGLGRTLTLAGLAHLAAHGIRQVDLYADESNTKAVGLYRKQGFTVVRTDVQWSRPLSWTRP</sequence>
<dbReference type="SUPFAM" id="SSF55729">
    <property type="entry name" value="Acyl-CoA N-acyltransferases (Nat)"/>
    <property type="match status" value="1"/>
</dbReference>
<dbReference type="PROSITE" id="PS51186">
    <property type="entry name" value="GNAT"/>
    <property type="match status" value="2"/>
</dbReference>
<organism evidence="6 7">
    <name type="scientific">Glycomyces mayteni</name>
    <dbReference type="NCBI Taxonomy" id="543887"/>
    <lineage>
        <taxon>Bacteria</taxon>
        <taxon>Bacillati</taxon>
        <taxon>Actinomycetota</taxon>
        <taxon>Actinomycetes</taxon>
        <taxon>Glycomycetales</taxon>
        <taxon>Glycomycetaceae</taxon>
        <taxon>Glycomyces</taxon>
    </lineage>
</organism>
<comment type="similarity">
    <text evidence="4">Belongs to the acetyltransferase family. MshD subfamily.</text>
</comment>
<dbReference type="Pfam" id="PF00583">
    <property type="entry name" value="Acetyltransf_1"/>
    <property type="match status" value="2"/>
</dbReference>
<keyword evidence="2 4" id="KW-0677">Repeat</keyword>
<feature type="binding site" evidence="4">
    <location>
        <position position="280"/>
    </location>
    <ligand>
        <name>1D-myo-inositol 2-(L-cysteinylamino)-2-deoxy-alpha-D-glucopyranoside</name>
        <dbReference type="ChEBI" id="CHEBI:58887"/>
    </ligand>
</feature>
<dbReference type="Proteomes" id="UP001596470">
    <property type="component" value="Unassembled WGS sequence"/>
</dbReference>
<proteinExistence type="inferred from homology"/>
<dbReference type="EC" id="2.3.1.189" evidence="4"/>
<keyword evidence="3 4" id="KW-0012">Acyltransferase</keyword>
<feature type="binding site" evidence="4">
    <location>
        <begin position="246"/>
        <end position="248"/>
    </location>
    <ligand>
        <name>acetyl-CoA</name>
        <dbReference type="ChEBI" id="CHEBI:57288"/>
        <label>2</label>
    </ligand>
</feature>
<dbReference type="InterPro" id="IPR000182">
    <property type="entry name" value="GNAT_dom"/>
</dbReference>
<dbReference type="CDD" id="cd04301">
    <property type="entry name" value="NAT_SF"/>
    <property type="match status" value="2"/>
</dbReference>
<feature type="binding site" evidence="4">
    <location>
        <position position="196"/>
    </location>
    <ligand>
        <name>1D-myo-inositol 2-(L-cysteinylamino)-2-deoxy-alpha-D-glucopyranoside</name>
        <dbReference type="ChEBI" id="CHEBI:58887"/>
    </ligand>
</feature>
<feature type="domain" description="N-acetyltransferase" evidence="5">
    <location>
        <begin position="169"/>
        <end position="315"/>
    </location>
</feature>
<comment type="caution">
    <text evidence="4">Lacks conserved residue(s) required for the propagation of feature annotation.</text>
</comment>
<evidence type="ECO:0000256" key="3">
    <source>
        <dbReference type="ARBA" id="ARBA00023315"/>
    </source>
</evidence>
<name>A0ABW2DAQ4_9ACTN</name>
<accession>A0ABW2DAQ4</accession>
<comment type="catalytic activity">
    <reaction evidence="4">
        <text>1D-myo-inositol 2-(L-cysteinylamino)-2-deoxy-alpha-D-glucopyranoside + acetyl-CoA = mycothiol + CoA + H(+)</text>
        <dbReference type="Rhea" id="RHEA:26172"/>
        <dbReference type="ChEBI" id="CHEBI:15378"/>
        <dbReference type="ChEBI" id="CHEBI:16768"/>
        <dbReference type="ChEBI" id="CHEBI:57287"/>
        <dbReference type="ChEBI" id="CHEBI:57288"/>
        <dbReference type="ChEBI" id="CHEBI:58887"/>
        <dbReference type="EC" id="2.3.1.189"/>
    </reaction>
</comment>
<feature type="binding site" evidence="4">
    <location>
        <position position="33"/>
    </location>
    <ligand>
        <name>1D-myo-inositol 2-(L-cysteinylamino)-2-deoxy-alpha-D-glucopyranoside</name>
        <dbReference type="ChEBI" id="CHEBI:58887"/>
    </ligand>
</feature>
<feature type="binding site" evidence="4">
    <location>
        <position position="235"/>
    </location>
    <ligand>
        <name>1D-myo-inositol 2-(L-cysteinylamino)-2-deoxy-alpha-D-glucopyranoside</name>
        <dbReference type="ChEBI" id="CHEBI:58887"/>
    </ligand>
</feature>
<dbReference type="InterPro" id="IPR016181">
    <property type="entry name" value="Acyl_CoA_acyltransferase"/>
</dbReference>
<evidence type="ECO:0000259" key="5">
    <source>
        <dbReference type="PROSITE" id="PS51186"/>
    </source>
</evidence>
<feature type="binding site" evidence="4">
    <location>
        <position position="242"/>
    </location>
    <ligand>
        <name>1D-myo-inositol 2-(L-cysteinylamino)-2-deoxy-alpha-D-glucopyranoside</name>
        <dbReference type="ChEBI" id="CHEBI:58887"/>
    </ligand>
</feature>
<feature type="binding site" evidence="4">
    <location>
        <begin position="75"/>
        <end position="77"/>
    </location>
    <ligand>
        <name>acetyl-CoA</name>
        <dbReference type="ChEBI" id="CHEBI:57288"/>
        <label>1</label>
    </ligand>
</feature>
<dbReference type="HAMAP" id="MF_01698">
    <property type="entry name" value="MshD"/>
    <property type="match status" value="1"/>
</dbReference>
<evidence type="ECO:0000256" key="4">
    <source>
        <dbReference type="HAMAP-Rule" id="MF_01698"/>
    </source>
</evidence>
<comment type="function">
    <text evidence="4">Catalyzes the transfer of acetyl from acetyl-CoA to desacetylmycothiol (Cys-GlcN-Ins) to form mycothiol.</text>
</comment>
<dbReference type="PIRSF" id="PIRSF021524">
    <property type="entry name" value="MSH_acetyltransferase"/>
    <property type="match status" value="1"/>
</dbReference>
<comment type="caution">
    <text evidence="6">The sequence shown here is derived from an EMBL/GenBank/DDBJ whole genome shotgun (WGS) entry which is preliminary data.</text>
</comment>
<evidence type="ECO:0000313" key="6">
    <source>
        <dbReference type="EMBL" id="MFC6959442.1"/>
    </source>
</evidence>
<dbReference type="PANTHER" id="PTHR43877">
    <property type="entry name" value="AMINOALKYLPHOSPHONATE N-ACETYLTRANSFERASE-RELATED-RELATED"/>
    <property type="match status" value="1"/>
</dbReference>
<dbReference type="Gene3D" id="3.40.630.30">
    <property type="match status" value="1"/>
</dbReference>
<reference evidence="7" key="1">
    <citation type="journal article" date="2019" name="Int. J. Syst. Evol. Microbiol.">
        <title>The Global Catalogue of Microorganisms (GCM) 10K type strain sequencing project: providing services to taxonomists for standard genome sequencing and annotation.</title>
        <authorList>
            <consortium name="The Broad Institute Genomics Platform"/>
            <consortium name="The Broad Institute Genome Sequencing Center for Infectious Disease"/>
            <person name="Wu L."/>
            <person name="Ma J."/>
        </authorList>
    </citation>
    <scope>NUCLEOTIDE SEQUENCE [LARGE SCALE GENOMIC DNA]</scope>
    <source>
        <strain evidence="7">KACC 12634</strain>
    </source>
</reference>
<evidence type="ECO:0000313" key="7">
    <source>
        <dbReference type="Proteomes" id="UP001596470"/>
    </source>
</evidence>
<protein>
    <recommendedName>
        <fullName evidence="4">Mycothiol acetyltransferase</fullName>
        <shortName evidence="4">MSH acetyltransferase</shortName>
        <ecNumber evidence="4">2.3.1.189</ecNumber>
    </recommendedName>
    <alternativeName>
        <fullName evidence="4">Mycothiol synthase</fullName>
    </alternativeName>
</protein>
<keyword evidence="7" id="KW-1185">Reference proteome</keyword>
<dbReference type="NCBIfam" id="TIGR03448">
    <property type="entry name" value="mycothiol_MshD"/>
    <property type="match status" value="1"/>
</dbReference>
<dbReference type="PANTHER" id="PTHR43877:SF1">
    <property type="entry name" value="ACETYLTRANSFERASE"/>
    <property type="match status" value="1"/>
</dbReference>
<gene>
    <name evidence="4 6" type="primary">mshD</name>
    <name evidence="6" type="ORF">ACFQS3_19800</name>
</gene>
<evidence type="ECO:0000256" key="2">
    <source>
        <dbReference type="ARBA" id="ARBA00022737"/>
    </source>
</evidence>
<comment type="subunit">
    <text evidence="4">Monomer.</text>
</comment>
<evidence type="ECO:0000256" key="1">
    <source>
        <dbReference type="ARBA" id="ARBA00022679"/>
    </source>
</evidence>
<dbReference type="InterPro" id="IPR050832">
    <property type="entry name" value="Bact_Acetyltransf"/>
</dbReference>
<dbReference type="InterPro" id="IPR017813">
    <property type="entry name" value="Mycothiol_AcTrfase"/>
</dbReference>
<dbReference type="RefSeq" id="WP_382345350.1">
    <property type="nucleotide sequence ID" value="NZ_JBHMBP010000001.1"/>
</dbReference>
<dbReference type="GO" id="GO:0035447">
    <property type="term" value="F:mycothiol synthase activity"/>
    <property type="evidence" value="ECO:0007669"/>
    <property type="project" value="UniProtKB-EC"/>
</dbReference>
<keyword evidence="1 4" id="KW-0808">Transferase</keyword>
<feature type="binding site" evidence="4">
    <location>
        <begin position="253"/>
        <end position="259"/>
    </location>
    <ligand>
        <name>acetyl-CoA</name>
        <dbReference type="ChEBI" id="CHEBI:57288"/>
        <label>2</label>
    </ligand>
</feature>
<dbReference type="EMBL" id="JBHSYS010000004">
    <property type="protein sequence ID" value="MFC6959442.1"/>
    <property type="molecule type" value="Genomic_DNA"/>
</dbReference>
<feature type="domain" description="N-acetyltransferase" evidence="5">
    <location>
        <begin position="2"/>
        <end position="148"/>
    </location>
</feature>